<organism evidence="2 3">
    <name type="scientific">Tumebacillus amylolyticus</name>
    <dbReference type="NCBI Taxonomy" id="2801339"/>
    <lineage>
        <taxon>Bacteria</taxon>
        <taxon>Bacillati</taxon>
        <taxon>Bacillota</taxon>
        <taxon>Bacilli</taxon>
        <taxon>Bacillales</taxon>
        <taxon>Alicyclobacillaceae</taxon>
        <taxon>Tumebacillus</taxon>
    </lineage>
</organism>
<protein>
    <submittedName>
        <fullName evidence="2">Methyl-accepting chemotaxis protein</fullName>
    </submittedName>
</protein>
<dbReference type="Gene3D" id="1.10.287.950">
    <property type="entry name" value="Methyl-accepting chemotaxis protein"/>
    <property type="match status" value="1"/>
</dbReference>
<evidence type="ECO:0000256" key="1">
    <source>
        <dbReference type="SAM" id="MobiDB-lite"/>
    </source>
</evidence>
<dbReference type="RefSeq" id="WP_201630179.1">
    <property type="nucleotide sequence ID" value="NZ_JAEQNB010000001.1"/>
</dbReference>
<feature type="region of interest" description="Disordered" evidence="1">
    <location>
        <begin position="116"/>
        <end position="138"/>
    </location>
</feature>
<keyword evidence="3" id="KW-1185">Reference proteome</keyword>
<dbReference type="EMBL" id="JAEQNB010000001">
    <property type="protein sequence ID" value="MBL0385060.1"/>
    <property type="molecule type" value="Genomic_DNA"/>
</dbReference>
<name>A0ABS1J467_9BACL</name>
<evidence type="ECO:0000313" key="2">
    <source>
        <dbReference type="EMBL" id="MBL0385060.1"/>
    </source>
</evidence>
<comment type="caution">
    <text evidence="2">The sequence shown here is derived from an EMBL/GenBank/DDBJ whole genome shotgun (WGS) entry which is preliminary data.</text>
</comment>
<reference evidence="2 3" key="1">
    <citation type="submission" date="2021-01" db="EMBL/GenBank/DDBJ databases">
        <title>Tumebacillus sp. strain ITR2 16S ribosomal RNA gene Genome sequencing and assembly.</title>
        <authorList>
            <person name="Kang M."/>
        </authorList>
    </citation>
    <scope>NUCLEOTIDE SEQUENCE [LARGE SCALE GENOMIC DNA]</scope>
    <source>
        <strain evidence="2 3">ITR2</strain>
    </source>
</reference>
<dbReference type="Proteomes" id="UP000602284">
    <property type="component" value="Unassembled WGS sequence"/>
</dbReference>
<gene>
    <name evidence="2" type="ORF">JJB07_00250</name>
</gene>
<sequence length="905" mass="98052">METMTPVVPVYRNPAPIPTMIGDYNQRVNAEVSMWNVCNTNHDQKGMDLAHAQADKLRAAIAALNAGQTPQPFTVDDLDYQMIAQAYYHNANTDATILSTTSSNVQKLFSQITSLTPDLQTPPTTTTTTSSDPYIGPTTSGFPVDKQMVMNKIKYSLALARKDNATMTQAANDNVTLLAKGGTIGPELTLDQGIDRLLLESSSPPVYVTPGYPSLNKANKGVLLSKLAIDVAGYKTDFTGLINASKQLDGLLPNPSVTVPQTYADGLDTMLYFNEQSWQGISEISGPLPGTISTVDEYNQIITAEVETYNEAKAINDQEAMAEAHYQAEKMRGLINFNMVGYSQEDEEDLQQRIRAEGKLYMSTTNPNIQSQSHANADFMRNQLSIVQMTPLKVSSYNFGIDRQMIVNKIKFMIAKATNDQATMSRVSSDNLTLQNQGGTIRSEMTLPQALQHLQAESATVPITVTAGHHSANEIARNTILYRVAYAINQATMNQNGMLLMSDKIYKLNQFSAFDVGGTFENDLSSLVSVNTQDFQKGLETNEDLDKAIQQMTNGINQMLVGIDEMNKSINDMIIAVDQMNAAVAQMNVGISDAVVGINQMTDNIASVNQGLNQMNAAISSMNAAVSQVNSTGSSMSGSASDVSGLKTSLGYDDSYGAPDDGMLSTLWGYVKDFMGVDEIRNSWNILIASGSSAADRAKAVAILVLDLGLDITMFTGGGEIGKGIWELAKAGEWFGGKLAAESAAKQAAIKATAYENPYELLREFNIPTTLSQDEITLSNQIGLRMQLNNPTVMGKLTYNGNSTWTSSGGLIYGEDKAFGNRVNHVLAHFSENTAKSTHTVFSLDRNQILPLLDEAWAKKGAPLATDSSVYMVNMGRVIGTNGERSLKLVVRPGTNQVITAYPVP</sequence>
<accession>A0ABS1J467</accession>
<evidence type="ECO:0000313" key="3">
    <source>
        <dbReference type="Proteomes" id="UP000602284"/>
    </source>
</evidence>
<proteinExistence type="predicted"/>
<feature type="compositionally biased region" description="Low complexity" evidence="1">
    <location>
        <begin position="116"/>
        <end position="133"/>
    </location>
</feature>
<dbReference type="SUPFAM" id="SSF58104">
    <property type="entry name" value="Methyl-accepting chemotaxis protein (MCP) signaling domain"/>
    <property type="match status" value="1"/>
</dbReference>